<dbReference type="PANTHER" id="PTHR12496:SF2">
    <property type="entry name" value="METHYLTRANSFERASE-LIKE PROTEIN 25B"/>
    <property type="match status" value="1"/>
</dbReference>
<dbReference type="Ensembl" id="ENSTRUT00000087623.1">
    <property type="protein sequence ID" value="ENSTRUP00000076222.1"/>
    <property type="gene ID" value="ENSTRUG00000006784.3"/>
</dbReference>
<protein>
    <submittedName>
        <fullName evidence="2">Methyltransferase like 25B</fullName>
    </submittedName>
</protein>
<dbReference type="PANTHER" id="PTHR12496">
    <property type="entry name" value="CGI-41 METHYLTRANSFERASE"/>
    <property type="match status" value="1"/>
</dbReference>
<dbReference type="InterPro" id="IPR052220">
    <property type="entry name" value="METTL25"/>
</dbReference>
<organism evidence="2 3">
    <name type="scientific">Takifugu rubripes</name>
    <name type="common">Japanese pufferfish</name>
    <name type="synonym">Fugu rubripes</name>
    <dbReference type="NCBI Taxonomy" id="31033"/>
    <lineage>
        <taxon>Eukaryota</taxon>
        <taxon>Metazoa</taxon>
        <taxon>Chordata</taxon>
        <taxon>Craniata</taxon>
        <taxon>Vertebrata</taxon>
        <taxon>Euteleostomi</taxon>
        <taxon>Actinopterygii</taxon>
        <taxon>Neopterygii</taxon>
        <taxon>Teleostei</taxon>
        <taxon>Neoteleostei</taxon>
        <taxon>Acanthomorphata</taxon>
        <taxon>Eupercaria</taxon>
        <taxon>Tetraodontiformes</taxon>
        <taxon>Tetradontoidea</taxon>
        <taxon>Tetraodontidae</taxon>
        <taxon>Takifugu</taxon>
    </lineage>
</organism>
<proteinExistence type="predicted"/>
<reference evidence="2" key="3">
    <citation type="submission" date="2025-09" db="UniProtKB">
        <authorList>
            <consortium name="Ensembl"/>
        </authorList>
    </citation>
    <scope>IDENTIFICATION</scope>
</reference>
<feature type="region of interest" description="Disordered" evidence="1">
    <location>
        <begin position="125"/>
        <end position="154"/>
    </location>
</feature>
<reference evidence="2 3" key="1">
    <citation type="journal article" date="2011" name="Genome Biol. Evol.">
        <title>Integration of the genetic map and genome assembly of fugu facilitates insights into distinct features of genome evolution in teleosts and mammals.</title>
        <authorList>
            <person name="Kai W."/>
            <person name="Kikuchi K."/>
            <person name="Tohari S."/>
            <person name="Chew A.K."/>
            <person name="Tay A."/>
            <person name="Fujiwara A."/>
            <person name="Hosoya S."/>
            <person name="Suetake H."/>
            <person name="Naruse K."/>
            <person name="Brenner S."/>
            <person name="Suzuki Y."/>
            <person name="Venkatesh B."/>
        </authorList>
    </citation>
    <scope>NUCLEOTIDE SEQUENCE [LARGE SCALE GENOMIC DNA]</scope>
</reference>
<dbReference type="Proteomes" id="UP000005226">
    <property type="component" value="Chromosome 7"/>
</dbReference>
<gene>
    <name evidence="2" type="primary">mettl25b</name>
</gene>
<evidence type="ECO:0000256" key="1">
    <source>
        <dbReference type="SAM" id="MobiDB-lite"/>
    </source>
</evidence>
<reference evidence="2" key="2">
    <citation type="submission" date="2025-08" db="UniProtKB">
        <authorList>
            <consortium name="Ensembl"/>
        </authorList>
    </citation>
    <scope>IDENTIFICATION</scope>
</reference>
<name>A0A674NRI0_TAKRU</name>
<evidence type="ECO:0000313" key="2">
    <source>
        <dbReference type="Ensembl" id="ENSTRUP00000076222.1"/>
    </source>
</evidence>
<accession>A0A674NRI0</accession>
<evidence type="ECO:0000313" key="3">
    <source>
        <dbReference type="Proteomes" id="UP000005226"/>
    </source>
</evidence>
<keyword evidence="3" id="KW-1185">Reference proteome</keyword>
<dbReference type="GeneTree" id="ENSGT00530000063745"/>
<dbReference type="AlphaFoldDB" id="A0A674NRI0"/>
<sequence length="154" mass="16166">MDPGALKPEEFQENQSQSSMLCHIFRKHVKPKKQHEIRKLGMGHLTRFLSFGLGLSVTAIEADHAQVARAYKFDTQLLCALEKEKQKEVTLFVCPSGAGSGRPASWAFPGPGACGGHVKAAEQGGGVLQPGSAAGSCGGNPGVAGQDDLPAGER</sequence>